<name>A0A5N6KYY4_9ROSI</name>
<evidence type="ECO:0000313" key="8">
    <source>
        <dbReference type="EMBL" id="KAB8360852.1"/>
    </source>
</evidence>
<dbReference type="EMBL" id="VIBQ01000017">
    <property type="protein sequence ID" value="KAB8360852.1"/>
    <property type="molecule type" value="Genomic_DNA"/>
</dbReference>
<evidence type="ECO:0000256" key="2">
    <source>
        <dbReference type="ARBA" id="ARBA00010989"/>
    </source>
</evidence>
<dbReference type="GO" id="GO:0050660">
    <property type="term" value="F:flavin adenine dinucleotide binding"/>
    <property type="evidence" value="ECO:0007669"/>
    <property type="project" value="InterPro"/>
</dbReference>
<evidence type="ECO:0000256" key="5">
    <source>
        <dbReference type="ARBA" id="ARBA00023002"/>
    </source>
</evidence>
<evidence type="ECO:0000259" key="7">
    <source>
        <dbReference type="Pfam" id="PF01266"/>
    </source>
</evidence>
<protein>
    <recommendedName>
        <fullName evidence="7">FAD dependent oxidoreductase domain-containing protein</fullName>
    </recommendedName>
</protein>
<evidence type="ECO:0000256" key="1">
    <source>
        <dbReference type="ARBA" id="ARBA00001974"/>
    </source>
</evidence>
<sequence length="796" mass="89308">MELKTYIIVGGGVFGVSTALFLIEHYPHCRIILVDKASFPAPSAASADVNKIIRTEYDDLLYLKLALRAQARWKTDKLYAEFFHVAEQVFVDDSGSAQRILEHFKALGVEPAARMMSVSELKERHASYFDQMSFEGERNVYVNPASGWAEASQALARATKKAFDLGVEAVYATVSSLIFDNSGDCCGIRTSDRREFYGSHVVLATGAGTVELLADSAPHRADFRIEGRLLGAAVISAVTRLTPADKERLGRLPITIHDVGQIRGEILPPTADGLLKFASETSFKNTFQHQKSMQMISAPPHRAHQWERQTPLNLQKECTRIRTDIFGKLEDHLKFESYKICWDAVTPDEDFIVSSHPNCTGLYFATGGSFHSWKFLPILGQLVVEMIEGALDHELAARWAWDRRMPDKGNDGLWPEREWKDLRDDEEALIGVPPSPKPTRKKCPSSSDYLFYPITRTYNHSKDSIMSSSVSQAQTVNITAEQPQSWLDQVHADNNNETRAQPWKQWCGESVDTGFGNAEKEDKLQEANARPAACGRSDLSLLVLVLEAETSALRVSVCMNGWLEINSMHANAAATAIVVLPTDEISRRGVALVIVVVVVLKLRPDPESGHIVQRVALGSARDEIAKLLFLDWQDLYQKEKPYQIIMSEQPGQVEFRDTNLVFKESPDILISDLRGREDDFSLDQHGFAIRKHASKTTSFTTIEEIETDYLPEVEQLLRREVTGVDRIRRNERASQIGKEININDRMNHLLPARNAHVGKSFSTVHPCVSIDVLISCRPNCWHGGKPHPKTARRRGR</sequence>
<dbReference type="GO" id="GO:0008115">
    <property type="term" value="F:sarcosine oxidase activity"/>
    <property type="evidence" value="ECO:0007669"/>
    <property type="project" value="TreeGrafter"/>
</dbReference>
<dbReference type="PANTHER" id="PTHR10961">
    <property type="entry name" value="PEROXISOMAL SARCOSINE OXIDASE"/>
    <property type="match status" value="1"/>
</dbReference>
<dbReference type="SUPFAM" id="SSF51905">
    <property type="entry name" value="FAD/NAD(P)-binding domain"/>
    <property type="match status" value="1"/>
</dbReference>
<reference evidence="8 9" key="1">
    <citation type="submission" date="2019-06" db="EMBL/GenBank/DDBJ databases">
        <title>A chromosomal-level reference genome of Carpinus fangiana (Coryloideae, Betulaceae).</title>
        <authorList>
            <person name="Yang X."/>
            <person name="Wang Z."/>
            <person name="Zhang L."/>
            <person name="Hao G."/>
            <person name="Liu J."/>
            <person name="Yang Y."/>
        </authorList>
    </citation>
    <scope>NUCLEOTIDE SEQUENCE [LARGE SCALE GENOMIC DNA]</scope>
    <source>
        <strain evidence="8">Cfa_2016G</strain>
        <tissue evidence="8">Leaf</tissue>
    </source>
</reference>
<keyword evidence="6" id="KW-1133">Transmembrane helix</keyword>
<keyword evidence="5" id="KW-0560">Oxidoreductase</keyword>
<comment type="cofactor">
    <cofactor evidence="1">
        <name>FAD</name>
        <dbReference type="ChEBI" id="CHEBI:57692"/>
    </cofactor>
</comment>
<dbReference type="InterPro" id="IPR036188">
    <property type="entry name" value="FAD/NAD-bd_sf"/>
</dbReference>
<feature type="transmembrane region" description="Helical" evidence="6">
    <location>
        <begin position="6"/>
        <end position="23"/>
    </location>
</feature>
<dbReference type="Gene3D" id="3.50.50.60">
    <property type="entry name" value="FAD/NAD(P)-binding domain"/>
    <property type="match status" value="1"/>
</dbReference>
<comment type="similarity">
    <text evidence="2">Belongs to the MSOX/MTOX family.</text>
</comment>
<dbReference type="Pfam" id="PF01266">
    <property type="entry name" value="DAO"/>
    <property type="match status" value="1"/>
</dbReference>
<dbReference type="InterPro" id="IPR006076">
    <property type="entry name" value="FAD-dep_OxRdtase"/>
</dbReference>
<dbReference type="PANTHER" id="PTHR10961:SF37">
    <property type="entry name" value="FAD DEPENDENT OXIDOREDUCTASE DOMAIN-CONTAINING PROTEIN"/>
    <property type="match status" value="1"/>
</dbReference>
<evidence type="ECO:0000313" key="9">
    <source>
        <dbReference type="Proteomes" id="UP000327013"/>
    </source>
</evidence>
<feature type="domain" description="FAD dependent oxidoreductase" evidence="7">
    <location>
        <begin position="6"/>
        <end position="386"/>
    </location>
</feature>
<keyword evidence="6" id="KW-0472">Membrane</keyword>
<gene>
    <name evidence="8" type="ORF">FH972_024586</name>
</gene>
<keyword evidence="9" id="KW-1185">Reference proteome</keyword>
<dbReference type="OrthoDB" id="2219495at2759"/>
<dbReference type="InterPro" id="IPR045170">
    <property type="entry name" value="MTOX"/>
</dbReference>
<dbReference type="Gene3D" id="3.30.9.10">
    <property type="entry name" value="D-Amino Acid Oxidase, subunit A, domain 2"/>
    <property type="match status" value="1"/>
</dbReference>
<keyword evidence="6" id="KW-0812">Transmembrane</keyword>
<keyword evidence="3" id="KW-0285">Flavoprotein</keyword>
<dbReference type="GO" id="GO:0051698">
    <property type="term" value="F:saccharopine oxidase activity"/>
    <property type="evidence" value="ECO:0007669"/>
    <property type="project" value="TreeGrafter"/>
</dbReference>
<dbReference type="Proteomes" id="UP000327013">
    <property type="component" value="Unassembled WGS sequence"/>
</dbReference>
<evidence type="ECO:0000256" key="6">
    <source>
        <dbReference type="SAM" id="Phobius"/>
    </source>
</evidence>
<organism evidence="8 9">
    <name type="scientific">Carpinus fangiana</name>
    <dbReference type="NCBI Taxonomy" id="176857"/>
    <lineage>
        <taxon>Eukaryota</taxon>
        <taxon>Viridiplantae</taxon>
        <taxon>Streptophyta</taxon>
        <taxon>Embryophyta</taxon>
        <taxon>Tracheophyta</taxon>
        <taxon>Spermatophyta</taxon>
        <taxon>Magnoliopsida</taxon>
        <taxon>eudicotyledons</taxon>
        <taxon>Gunneridae</taxon>
        <taxon>Pentapetalae</taxon>
        <taxon>rosids</taxon>
        <taxon>fabids</taxon>
        <taxon>Fagales</taxon>
        <taxon>Betulaceae</taxon>
        <taxon>Carpinus</taxon>
    </lineage>
</organism>
<proteinExistence type="inferred from homology"/>
<keyword evidence="4" id="KW-0274">FAD</keyword>
<dbReference type="AlphaFoldDB" id="A0A5N6KYY4"/>
<accession>A0A5N6KYY4</accession>
<comment type="caution">
    <text evidence="8">The sequence shown here is derived from an EMBL/GenBank/DDBJ whole genome shotgun (WGS) entry which is preliminary data.</text>
</comment>
<evidence type="ECO:0000256" key="3">
    <source>
        <dbReference type="ARBA" id="ARBA00022630"/>
    </source>
</evidence>
<evidence type="ECO:0000256" key="4">
    <source>
        <dbReference type="ARBA" id="ARBA00022827"/>
    </source>
</evidence>